<organism evidence="3 4">
    <name type="scientific">Marinococcus halophilus</name>
    <dbReference type="NCBI Taxonomy" id="1371"/>
    <lineage>
        <taxon>Bacteria</taxon>
        <taxon>Bacillati</taxon>
        <taxon>Bacillota</taxon>
        <taxon>Bacilli</taxon>
        <taxon>Bacillales</taxon>
        <taxon>Bacillaceae</taxon>
        <taxon>Marinococcus</taxon>
    </lineage>
</organism>
<proteinExistence type="inferred from homology"/>
<sequence length="178" mass="19647">MAKTVWTVDPVHSEIGFSVKHMMISRAKGTFDQFDATLKVDVEDLTDAEIEVVIDVASINTSDENRDGHLRSADFFDAENYPKMTFVGKEVKKTGESEYDVTGDLTIKGTTKEVTLDVTFEGQSKDPMSGNMVAGFSGQTTVNRKEFGLTWNATLETGGVLVGEDVKINIEMELHKQD</sequence>
<dbReference type="EMBL" id="BJUN01000013">
    <property type="protein sequence ID" value="GEK59316.1"/>
    <property type="molecule type" value="Genomic_DNA"/>
</dbReference>
<dbReference type="RefSeq" id="WP_079476746.1">
    <property type="nucleotide sequence ID" value="NZ_BJUN01000013.1"/>
</dbReference>
<dbReference type="Proteomes" id="UP000321051">
    <property type="component" value="Unassembled WGS sequence"/>
</dbReference>
<name>A0A510Y7H9_MARHA</name>
<evidence type="ECO:0000256" key="1">
    <source>
        <dbReference type="ARBA" id="ARBA00008812"/>
    </source>
</evidence>
<dbReference type="Gene3D" id="2.40.128.110">
    <property type="entry name" value="Lipid/polyisoprenoid-binding, YceI-like"/>
    <property type="match status" value="1"/>
</dbReference>
<dbReference type="AlphaFoldDB" id="A0A510Y7H9"/>
<dbReference type="PANTHER" id="PTHR34406:SF1">
    <property type="entry name" value="PROTEIN YCEI"/>
    <property type="match status" value="1"/>
</dbReference>
<accession>A0A510Y7H9</accession>
<feature type="domain" description="Lipid/polyisoprenoid-binding YceI-like" evidence="2">
    <location>
        <begin position="5"/>
        <end position="175"/>
    </location>
</feature>
<dbReference type="PANTHER" id="PTHR34406">
    <property type="entry name" value="PROTEIN YCEI"/>
    <property type="match status" value="1"/>
</dbReference>
<comment type="caution">
    <text evidence="3">The sequence shown here is derived from an EMBL/GenBank/DDBJ whole genome shotgun (WGS) entry which is preliminary data.</text>
</comment>
<dbReference type="SMART" id="SM00867">
    <property type="entry name" value="YceI"/>
    <property type="match status" value="1"/>
</dbReference>
<keyword evidence="4" id="KW-1185">Reference proteome</keyword>
<evidence type="ECO:0000259" key="2">
    <source>
        <dbReference type="SMART" id="SM00867"/>
    </source>
</evidence>
<dbReference type="Pfam" id="PF04264">
    <property type="entry name" value="YceI"/>
    <property type="match status" value="1"/>
</dbReference>
<reference evidence="3 4" key="1">
    <citation type="submission" date="2019-07" db="EMBL/GenBank/DDBJ databases">
        <title>Whole genome shotgun sequence of Marinococcus halophilus NBRC 102359.</title>
        <authorList>
            <person name="Hosoyama A."/>
            <person name="Uohara A."/>
            <person name="Ohji S."/>
            <person name="Ichikawa N."/>
        </authorList>
    </citation>
    <scope>NUCLEOTIDE SEQUENCE [LARGE SCALE GENOMIC DNA]</scope>
    <source>
        <strain evidence="3 4">NBRC 102359</strain>
    </source>
</reference>
<protein>
    <submittedName>
        <fullName evidence="3">Polyisoprenoid-binding protein</fullName>
    </submittedName>
</protein>
<dbReference type="OrthoDB" id="9811006at2"/>
<gene>
    <name evidence="3" type="ORF">MHA01_22210</name>
</gene>
<evidence type="ECO:0000313" key="4">
    <source>
        <dbReference type="Proteomes" id="UP000321051"/>
    </source>
</evidence>
<comment type="similarity">
    <text evidence="1">Belongs to the UPF0312 family.</text>
</comment>
<dbReference type="InterPro" id="IPR007372">
    <property type="entry name" value="Lipid/polyisoprenoid-bd_YceI"/>
</dbReference>
<dbReference type="STRING" id="1371.GCA_900166605_03071"/>
<dbReference type="SUPFAM" id="SSF101874">
    <property type="entry name" value="YceI-like"/>
    <property type="match status" value="1"/>
</dbReference>
<dbReference type="InterPro" id="IPR036761">
    <property type="entry name" value="TTHA0802/YceI-like_sf"/>
</dbReference>
<evidence type="ECO:0000313" key="3">
    <source>
        <dbReference type="EMBL" id="GEK59316.1"/>
    </source>
</evidence>